<comment type="caution">
    <text evidence="2">The sequence shown here is derived from an EMBL/GenBank/DDBJ whole genome shotgun (WGS) entry which is preliminary data.</text>
</comment>
<dbReference type="AlphaFoldDB" id="A0A4Q1BDW7"/>
<feature type="transmembrane region" description="Helical" evidence="1">
    <location>
        <begin position="71"/>
        <end position="91"/>
    </location>
</feature>
<evidence type="ECO:0000313" key="2">
    <source>
        <dbReference type="EMBL" id="RXK36296.1"/>
    </source>
</evidence>
<dbReference type="InParanoid" id="A0A4Q1BDW7"/>
<reference evidence="2 3" key="1">
    <citation type="submission" date="2016-06" db="EMBL/GenBank/DDBJ databases">
        <title>Evolution of pathogenesis and genome organization in the Tremellales.</title>
        <authorList>
            <person name="Cuomo C."/>
            <person name="Litvintseva A."/>
            <person name="Heitman J."/>
            <person name="Chen Y."/>
            <person name="Sun S."/>
            <person name="Springer D."/>
            <person name="Dromer F."/>
            <person name="Young S."/>
            <person name="Zeng Q."/>
            <person name="Chapman S."/>
            <person name="Gujja S."/>
            <person name="Saif S."/>
            <person name="Birren B."/>
        </authorList>
    </citation>
    <scope>NUCLEOTIDE SEQUENCE [LARGE SCALE GENOMIC DNA]</scope>
    <source>
        <strain evidence="2 3">ATCC 28783</strain>
    </source>
</reference>
<keyword evidence="3" id="KW-1185">Reference proteome</keyword>
<dbReference type="OrthoDB" id="3192156at2759"/>
<evidence type="ECO:0000256" key="1">
    <source>
        <dbReference type="SAM" id="Phobius"/>
    </source>
</evidence>
<feature type="transmembrane region" description="Helical" evidence="1">
    <location>
        <begin position="214"/>
        <end position="233"/>
    </location>
</feature>
<protein>
    <submittedName>
        <fullName evidence="2">Uncharacterized protein</fullName>
    </submittedName>
</protein>
<name>A0A4Q1BDW7_TREME</name>
<accession>A0A4Q1BDW7</accession>
<keyword evidence="1" id="KW-1133">Transmembrane helix</keyword>
<dbReference type="VEuPathDB" id="FungiDB:TREMEDRAFT_60155"/>
<evidence type="ECO:0000313" key="3">
    <source>
        <dbReference type="Proteomes" id="UP000289152"/>
    </source>
</evidence>
<keyword evidence="1" id="KW-0812">Transmembrane</keyword>
<gene>
    <name evidence="2" type="ORF">M231_06432</name>
</gene>
<dbReference type="Proteomes" id="UP000289152">
    <property type="component" value="Unassembled WGS sequence"/>
</dbReference>
<feature type="transmembrane region" description="Helical" evidence="1">
    <location>
        <begin position="170"/>
        <end position="193"/>
    </location>
</feature>
<dbReference type="EMBL" id="SDIL01000102">
    <property type="protein sequence ID" value="RXK36296.1"/>
    <property type="molecule type" value="Genomic_DNA"/>
</dbReference>
<organism evidence="2 3">
    <name type="scientific">Tremella mesenterica</name>
    <name type="common">Jelly fungus</name>
    <dbReference type="NCBI Taxonomy" id="5217"/>
    <lineage>
        <taxon>Eukaryota</taxon>
        <taxon>Fungi</taxon>
        <taxon>Dikarya</taxon>
        <taxon>Basidiomycota</taxon>
        <taxon>Agaricomycotina</taxon>
        <taxon>Tremellomycetes</taxon>
        <taxon>Tremellales</taxon>
        <taxon>Tremellaceae</taxon>
        <taxon>Tremella</taxon>
    </lineage>
</organism>
<feature type="transmembrane region" description="Helical" evidence="1">
    <location>
        <begin position="245"/>
        <end position="263"/>
    </location>
</feature>
<proteinExistence type="predicted"/>
<sequence length="294" mass="32615">MSILNTLDSYVRSLAQPIHPYFPIAPLDIFGAMRLSSVVDWYARGVFDDHLNDGEKTIQSSKRKQNSRASLLQELTGIMVIVFGGETFLGLCTGTPPSWLLSPKIPLLFSLIHILQTRTPLRRLLPPTPSLTWELPIAIPDAISRTLLLTRFSIVPLLHSHPLPATPTTLLLVPFILAVPFAAIIFTGLNFFSPTPTWTAPVELRPIGWMIMDMWGAILIPTIFLCLIGPVQGWNYGLGMREDEGTIVCMMLLATLGIARALVNLGPSKEAWRSMLGSSYTRTKTEILKSKKEL</sequence>
<keyword evidence="1" id="KW-0472">Membrane</keyword>